<organism evidence="3">
    <name type="scientific">marine metagenome</name>
    <dbReference type="NCBI Taxonomy" id="408172"/>
    <lineage>
        <taxon>unclassified sequences</taxon>
        <taxon>metagenomes</taxon>
        <taxon>ecological metagenomes</taxon>
    </lineage>
</organism>
<evidence type="ECO:0000313" key="3">
    <source>
        <dbReference type="EMBL" id="SVA91801.1"/>
    </source>
</evidence>
<evidence type="ECO:0000259" key="1">
    <source>
        <dbReference type="Pfam" id="PF09822"/>
    </source>
</evidence>
<dbReference type="InterPro" id="IPR055396">
    <property type="entry name" value="DUF7088"/>
</dbReference>
<feature type="domain" description="ABC-type uncharacterised transport system" evidence="1">
    <location>
        <begin position="179"/>
        <end position="331"/>
    </location>
</feature>
<dbReference type="Pfam" id="PF09822">
    <property type="entry name" value="ABC_transp_aux"/>
    <property type="match status" value="1"/>
</dbReference>
<feature type="non-terminal residue" evidence="3">
    <location>
        <position position="332"/>
    </location>
</feature>
<proteinExistence type="predicted"/>
<evidence type="ECO:0000259" key="2">
    <source>
        <dbReference type="Pfam" id="PF23357"/>
    </source>
</evidence>
<reference evidence="3" key="1">
    <citation type="submission" date="2018-05" db="EMBL/GenBank/DDBJ databases">
        <authorList>
            <person name="Lanie J.A."/>
            <person name="Ng W.-L."/>
            <person name="Kazmierczak K.M."/>
            <person name="Andrzejewski T.M."/>
            <person name="Davidsen T.M."/>
            <person name="Wayne K.J."/>
            <person name="Tettelin H."/>
            <person name="Glass J.I."/>
            <person name="Rusch D."/>
            <person name="Podicherti R."/>
            <person name="Tsui H.-C.T."/>
            <person name="Winkler M.E."/>
        </authorList>
    </citation>
    <scope>NUCLEOTIDE SEQUENCE</scope>
</reference>
<sequence length="332" mass="37234">MKHAVKSGVISGTGLVLAASLFIATIILANTTLTTWRIDLTQNKLFTLSNGTINILNNLEEPIQLDFYFSQKTINDFPLLANYGIRVRDMLEEFATHAQGKLILNIIEPETFSEAEDQAVASGLRTVSVNANSDRVYFGLVGANSTDDEKVIPFFQTNRESALEYDLTKLIYNLAYPDKRVIGVYSQLPIIGKKGDTTAPTWTMINAMKEFFKVVNLNENIEALDKKIDVLMLVHPKKLNTETLYAIDQYLLRGGKAIIFLDPLAEQDRTQPDVSTPNVMPILYSYLDEILEKWGLEISKGKIVADINAAMRVQASSPRGPQEIDYLPWLRL</sequence>
<dbReference type="InterPro" id="IPR019196">
    <property type="entry name" value="ABC_transp_unknown"/>
</dbReference>
<dbReference type="AlphaFoldDB" id="A0A381ZS66"/>
<name>A0A381ZS66_9ZZZZ</name>
<protein>
    <submittedName>
        <fullName evidence="3">Uncharacterized protein</fullName>
    </submittedName>
</protein>
<feature type="domain" description="DUF7088" evidence="2">
    <location>
        <begin position="42"/>
        <end position="141"/>
    </location>
</feature>
<dbReference type="Pfam" id="PF23357">
    <property type="entry name" value="DUF7088"/>
    <property type="match status" value="1"/>
</dbReference>
<gene>
    <name evidence="3" type="ORF">METZ01_LOCUS144655</name>
</gene>
<accession>A0A381ZS66</accession>
<dbReference type="EMBL" id="UINC01022358">
    <property type="protein sequence ID" value="SVA91801.1"/>
    <property type="molecule type" value="Genomic_DNA"/>
</dbReference>